<dbReference type="Pfam" id="PF00196">
    <property type="entry name" value="GerE"/>
    <property type="match status" value="1"/>
</dbReference>
<feature type="domain" description="HTH luxR-type" evidence="2">
    <location>
        <begin position="98"/>
        <end position="155"/>
    </location>
</feature>
<evidence type="ECO:0000313" key="4">
    <source>
        <dbReference type="Proteomes" id="UP001463408"/>
    </source>
</evidence>
<keyword evidence="4" id="KW-1185">Reference proteome</keyword>
<reference evidence="3 4" key="1">
    <citation type="submission" date="2024-06" db="EMBL/GenBank/DDBJ databases">
        <title>Pangenomics to understand the prophage dynamics in the radiating lineages of P. brasiliense.</title>
        <authorList>
            <person name="Pardeshi L.A."/>
            <person name="Van Duivenbode I."/>
            <person name="Jonkheer E.M."/>
            <person name="Pel M.J.C."/>
            <person name="Kupczok A."/>
            <person name="De Ridder D."/>
            <person name="Smit S."/>
            <person name="Van Der Lee T.J."/>
        </authorList>
    </citation>
    <scope>NUCLEOTIDE SEQUENCE [LARGE SCALE GENOMIC DNA]</scope>
    <source>
        <strain evidence="3 4">PD 8607</strain>
    </source>
</reference>
<name>A0ABV1PFE3_9GAMM</name>
<organism evidence="3 4">
    <name type="scientific">Pectobacterium polonicum</name>
    <dbReference type="NCBI Taxonomy" id="2485124"/>
    <lineage>
        <taxon>Bacteria</taxon>
        <taxon>Pseudomonadati</taxon>
        <taxon>Pseudomonadota</taxon>
        <taxon>Gammaproteobacteria</taxon>
        <taxon>Enterobacterales</taxon>
        <taxon>Pectobacteriaceae</taxon>
        <taxon>Pectobacterium</taxon>
    </lineage>
</organism>
<dbReference type="SUPFAM" id="SSF46894">
    <property type="entry name" value="C-terminal effector domain of the bipartite response regulators"/>
    <property type="match status" value="1"/>
</dbReference>
<dbReference type="InterPro" id="IPR016032">
    <property type="entry name" value="Sig_transdc_resp-reg_C-effctor"/>
</dbReference>
<gene>
    <name evidence="3" type="ORF">ABRQ07_20185</name>
</gene>
<evidence type="ECO:0000313" key="3">
    <source>
        <dbReference type="EMBL" id="MEQ9939894.1"/>
    </source>
</evidence>
<dbReference type="InterPro" id="IPR000792">
    <property type="entry name" value="Tscrpt_reg_LuxR_C"/>
</dbReference>
<dbReference type="Gene3D" id="1.10.10.10">
    <property type="entry name" value="Winged helix-like DNA-binding domain superfamily/Winged helix DNA-binding domain"/>
    <property type="match status" value="1"/>
</dbReference>
<comment type="caution">
    <text evidence="3">The sequence shown here is derived from an EMBL/GenBank/DDBJ whole genome shotgun (WGS) entry which is preliminary data.</text>
</comment>
<evidence type="ECO:0000256" key="1">
    <source>
        <dbReference type="ARBA" id="ARBA00023125"/>
    </source>
</evidence>
<evidence type="ECO:0000259" key="2">
    <source>
        <dbReference type="SMART" id="SM00421"/>
    </source>
</evidence>
<dbReference type="Proteomes" id="UP001463408">
    <property type="component" value="Unassembled WGS sequence"/>
</dbReference>
<dbReference type="RefSeq" id="WP_349961971.1">
    <property type="nucleotide sequence ID" value="NZ_JBEHEF010000031.1"/>
</dbReference>
<dbReference type="SMART" id="SM00421">
    <property type="entry name" value="HTH_LUXR"/>
    <property type="match status" value="1"/>
</dbReference>
<keyword evidence="1" id="KW-0238">DNA-binding</keyword>
<accession>A0ABV1PFE3</accession>
<dbReference type="InterPro" id="IPR036388">
    <property type="entry name" value="WH-like_DNA-bd_sf"/>
</dbReference>
<sequence length="206" mass="23958">MNIDIFSDCMFTRGAFEFLAHQLKTDMHIAIFDVGLYIDNYHSYISTKKYDFVIVLSARNTPPFSISGKIILLSKLTPLKIMFKIINSYLFNRCEFSQIILTSRERLYYKYWLEGKTTTAIAITMSESTKTVSNIKQSIYRKYDTNDLYIFMLIMKISKINGNVDCRHYKLSDGVEIKNHILKSVKNVQIDDDVNATMHVDFYSSA</sequence>
<protein>
    <submittedName>
        <fullName evidence="3">LuxR C-terminal-related transcriptional regulator</fullName>
    </submittedName>
</protein>
<proteinExistence type="predicted"/>
<dbReference type="EMBL" id="JBEHEF010000031">
    <property type="protein sequence ID" value="MEQ9939894.1"/>
    <property type="molecule type" value="Genomic_DNA"/>
</dbReference>